<dbReference type="Gene3D" id="3.50.30.10">
    <property type="entry name" value="Phosphohistidine domain"/>
    <property type="match status" value="1"/>
</dbReference>
<dbReference type="InterPro" id="IPR051549">
    <property type="entry name" value="PEP_Utilizing_Enz"/>
</dbReference>
<dbReference type="InterPro" id="IPR002192">
    <property type="entry name" value="PPDK_AMP/ATP-bd"/>
</dbReference>
<evidence type="ECO:0000313" key="10">
    <source>
        <dbReference type="EMBL" id="QIN82839.1"/>
    </source>
</evidence>
<dbReference type="AlphaFoldDB" id="A0A6G8Q8R5"/>
<evidence type="ECO:0000259" key="9">
    <source>
        <dbReference type="Pfam" id="PF01326"/>
    </source>
</evidence>
<dbReference type="KEGG" id="rub:GBA63_09385"/>
<dbReference type="GO" id="GO:0016301">
    <property type="term" value="F:kinase activity"/>
    <property type="evidence" value="ECO:0007669"/>
    <property type="project" value="InterPro"/>
</dbReference>
<keyword evidence="10" id="KW-0808">Transferase</keyword>
<evidence type="ECO:0000256" key="6">
    <source>
        <dbReference type="ARBA" id="ARBA00074400"/>
    </source>
</evidence>
<accession>A0A6G8Q8R5</accession>
<evidence type="ECO:0000256" key="1">
    <source>
        <dbReference type="ARBA" id="ARBA00022741"/>
    </source>
</evidence>
<dbReference type="InterPro" id="IPR036637">
    <property type="entry name" value="Phosphohistidine_dom_sf"/>
</dbReference>
<evidence type="ECO:0000256" key="4">
    <source>
        <dbReference type="ARBA" id="ARBA00061332"/>
    </source>
</evidence>
<dbReference type="PANTHER" id="PTHR43615">
    <property type="entry name" value="PHOSPHOENOLPYRUVATE SYNTHASE-RELATED"/>
    <property type="match status" value="1"/>
</dbReference>
<dbReference type="NCBIfam" id="NF004879">
    <property type="entry name" value="PRK06241.1-4"/>
    <property type="match status" value="1"/>
</dbReference>
<keyword evidence="11" id="KW-1185">Reference proteome</keyword>
<dbReference type="SUPFAM" id="SSF52009">
    <property type="entry name" value="Phosphohistidine domain"/>
    <property type="match status" value="1"/>
</dbReference>
<reference evidence="10 11" key="1">
    <citation type="submission" date="2019-10" db="EMBL/GenBank/DDBJ databases">
        <title>Rubrobacter sp nov SCSIO 52090 isolated from a deep-sea sediment in the South China Sea.</title>
        <authorList>
            <person name="Chen R.W."/>
        </authorList>
    </citation>
    <scope>NUCLEOTIDE SEQUENCE [LARGE SCALE GENOMIC DNA]</scope>
    <source>
        <strain evidence="10 11">SCSIO 52909</strain>
    </source>
</reference>
<dbReference type="GO" id="GO:0005524">
    <property type="term" value="F:ATP binding"/>
    <property type="evidence" value="ECO:0007669"/>
    <property type="project" value="UniProtKB-KW"/>
</dbReference>
<dbReference type="Pfam" id="PF00391">
    <property type="entry name" value="PEP-utilizers"/>
    <property type="match status" value="1"/>
</dbReference>
<dbReference type="Proteomes" id="UP000501452">
    <property type="component" value="Chromosome"/>
</dbReference>
<gene>
    <name evidence="10" type="primary">ppsA</name>
    <name evidence="10" type="ORF">GBA63_09385</name>
</gene>
<dbReference type="Pfam" id="PF01326">
    <property type="entry name" value="PPDK_N"/>
    <property type="match status" value="1"/>
</dbReference>
<evidence type="ECO:0000256" key="5">
    <source>
        <dbReference type="ARBA" id="ARBA00066332"/>
    </source>
</evidence>
<dbReference type="EMBL" id="CP045119">
    <property type="protein sequence ID" value="QIN82839.1"/>
    <property type="molecule type" value="Genomic_DNA"/>
</dbReference>
<evidence type="ECO:0000259" key="8">
    <source>
        <dbReference type="Pfam" id="PF00391"/>
    </source>
</evidence>
<comment type="similarity">
    <text evidence="4">Belongs to the rifampicin phosphotransferase family.</text>
</comment>
<evidence type="ECO:0000256" key="7">
    <source>
        <dbReference type="ARBA" id="ARBA00076136"/>
    </source>
</evidence>
<dbReference type="EC" id="2.7.9.6" evidence="5"/>
<evidence type="ECO:0000256" key="2">
    <source>
        <dbReference type="ARBA" id="ARBA00022840"/>
    </source>
</evidence>
<dbReference type="RefSeq" id="WP_166175548.1">
    <property type="nucleotide sequence ID" value="NZ_CP045119.1"/>
</dbReference>
<proteinExistence type="inferred from homology"/>
<dbReference type="InterPro" id="IPR008279">
    <property type="entry name" value="PEP-util_enz_mobile_dom"/>
</dbReference>
<dbReference type="FunFam" id="3.30.1490.20:FF:000010">
    <property type="entry name" value="Phosphoenolpyruvate synthase"/>
    <property type="match status" value="1"/>
</dbReference>
<dbReference type="InterPro" id="IPR013815">
    <property type="entry name" value="ATP_grasp_subdomain_1"/>
</dbReference>
<feature type="domain" description="Pyruvate phosphate dikinase AMP/ATP-binding" evidence="9">
    <location>
        <begin position="17"/>
        <end position="315"/>
    </location>
</feature>
<dbReference type="NCBIfam" id="NF041857">
    <property type="entry name" value="RIF_Ptrans_rph"/>
    <property type="match status" value="1"/>
</dbReference>
<protein>
    <recommendedName>
        <fullName evidence="6">Rifampicin phosphotransferase</fullName>
        <ecNumber evidence="5">2.7.9.6</ecNumber>
    </recommendedName>
    <alternativeName>
        <fullName evidence="7">Rifampin phosphotransferase</fullName>
    </alternativeName>
</protein>
<evidence type="ECO:0000256" key="3">
    <source>
        <dbReference type="ARBA" id="ARBA00051922"/>
    </source>
</evidence>
<dbReference type="PANTHER" id="PTHR43615:SF1">
    <property type="entry name" value="PPDK_N DOMAIN-CONTAINING PROTEIN"/>
    <property type="match status" value="1"/>
</dbReference>
<comment type="catalytic activity">
    <reaction evidence="3">
        <text>rifampicin + ATP + H2O = 21-phosphorifampicin + AMP + phosphate + 2 H(+)</text>
        <dbReference type="Rhea" id="RHEA:56304"/>
        <dbReference type="ChEBI" id="CHEBI:15377"/>
        <dbReference type="ChEBI" id="CHEBI:15378"/>
        <dbReference type="ChEBI" id="CHEBI:30616"/>
        <dbReference type="ChEBI" id="CHEBI:43474"/>
        <dbReference type="ChEBI" id="CHEBI:71365"/>
        <dbReference type="ChEBI" id="CHEBI:140195"/>
        <dbReference type="ChEBI" id="CHEBI:456215"/>
        <dbReference type="EC" id="2.7.9.6"/>
    </reaction>
    <physiologicalReaction direction="left-to-right" evidence="3">
        <dbReference type="Rhea" id="RHEA:56305"/>
    </physiologicalReaction>
</comment>
<dbReference type="FunFam" id="3.50.30.10:FF:000007">
    <property type="entry name" value="Phosphoenolpyruvate synthase"/>
    <property type="match status" value="1"/>
</dbReference>
<sequence>MSCYVLGFQEVDRTQVAVVGGKGAHLGELSRIKGLRVPAGFCVTTDAFQRIMAEAPSIDDRLDRLSRLKPDDREAIRALSAEIRRTLEGTAIPDDLAAAITRPLARLGERAAYAVRSSATAEDLPTASFAGQQDTYLNVVGPAAILQHVSRCWASLFTERAVTYRLRNGLDHRKVHMAVVVQQMVFPQAAGILFTADPVTGSRKVASVEGSFGLGEALVSGLVNADVYKVRDGEVVARAVATKRLAIHASPAGGTQEHAIEPERQEQAALTDAQVVRLAQLGRRIEAHFGRPQDIEWCLVDDGFQIVQSRPITTLFPIPEAGDRENHVYVSVGHQQMMTDPMKPLGISLWQLTAGRPMYEAGGRLFVDVTRGLATPASRAGFLEMLGKSDPLIGDALQTILDRGDFIPTLPDEGPDGAPAGGAPAPIETDPAIVAELIRRSQASLADLKRDIRTKSGSALLDFILADIQELRRLLFDPQSHRVIMAGMEATWWLNEQLQAWLGEKNAADTLTQSVPHNVTSEMGLALLDVADVIRPRPDVVAFLRHVEDEGFLDELPGLAGGREARDAIQAWLDKYGMRCVGEIDITRPRWSERPTTLVPIILSNVKNFEPGAGARRFEQGRQEAWKKERELLERLRALPDGKRKAEEAKQMIDRVRTFSGYREYPKYGMVSRYFVYKQALLEEAGRLVRAHVLREKEDIFHLTFQELQDVVRTNQVDDRLIRQRKDAFSSYKALTPPRVLTSDGEAVAGAYRRDDLPAGALVGLPVSAGTIEGRARVILDVAGADLEAGDILVTAYTDPSWTPLFVAIKGLVTEVGGLMTHGAVIAREYGLPAVVGVEHATRLIRDGQRIRVHGTDGYVEILP</sequence>
<dbReference type="SUPFAM" id="SSF56059">
    <property type="entry name" value="Glutathione synthetase ATP-binding domain-like"/>
    <property type="match status" value="1"/>
</dbReference>
<evidence type="ECO:0000313" key="11">
    <source>
        <dbReference type="Proteomes" id="UP000501452"/>
    </source>
</evidence>
<feature type="domain" description="PEP-utilising enzyme mobile" evidence="8">
    <location>
        <begin position="788"/>
        <end position="858"/>
    </location>
</feature>
<organism evidence="10 11">
    <name type="scientific">Rubrobacter tropicus</name>
    <dbReference type="NCBI Taxonomy" id="2653851"/>
    <lineage>
        <taxon>Bacteria</taxon>
        <taxon>Bacillati</taxon>
        <taxon>Actinomycetota</taxon>
        <taxon>Rubrobacteria</taxon>
        <taxon>Rubrobacterales</taxon>
        <taxon>Rubrobacteraceae</taxon>
        <taxon>Rubrobacter</taxon>
    </lineage>
</organism>
<keyword evidence="1" id="KW-0547">Nucleotide-binding</keyword>
<dbReference type="Gene3D" id="3.30.470.20">
    <property type="entry name" value="ATP-grasp fold, B domain"/>
    <property type="match status" value="1"/>
</dbReference>
<keyword evidence="10" id="KW-0670">Pyruvate</keyword>
<dbReference type="Gene3D" id="3.30.1490.20">
    <property type="entry name" value="ATP-grasp fold, A domain"/>
    <property type="match status" value="1"/>
</dbReference>
<dbReference type="NCBIfam" id="NF004877">
    <property type="entry name" value="PRK06241.1-2"/>
    <property type="match status" value="1"/>
</dbReference>
<name>A0A6G8Q8R5_9ACTN</name>
<keyword evidence="2" id="KW-0067">ATP-binding</keyword>